<keyword evidence="1" id="KW-0472">Membrane</keyword>
<gene>
    <name evidence="2" type="ORF">QLQ12_28415</name>
</gene>
<dbReference type="RefSeq" id="WP_282763610.1">
    <property type="nucleotide sequence ID" value="NZ_JASCTH010000020.1"/>
</dbReference>
<keyword evidence="1" id="KW-0812">Transmembrane</keyword>
<dbReference type="Proteomes" id="UP001241758">
    <property type="component" value="Unassembled WGS sequence"/>
</dbReference>
<evidence type="ECO:0000313" key="3">
    <source>
        <dbReference type="Proteomes" id="UP001241758"/>
    </source>
</evidence>
<evidence type="ECO:0000256" key="1">
    <source>
        <dbReference type="SAM" id="Phobius"/>
    </source>
</evidence>
<keyword evidence="3" id="KW-1185">Reference proteome</keyword>
<proteinExistence type="predicted"/>
<dbReference type="EMBL" id="JASCTH010000020">
    <property type="protein sequence ID" value="MDI6102551.1"/>
    <property type="molecule type" value="Genomic_DNA"/>
</dbReference>
<accession>A0ABT6WS28</accession>
<name>A0ABT6WS28_9ACTN</name>
<feature type="transmembrane region" description="Helical" evidence="1">
    <location>
        <begin position="58"/>
        <end position="81"/>
    </location>
</feature>
<protein>
    <submittedName>
        <fullName evidence="2">Uncharacterized protein</fullName>
    </submittedName>
</protein>
<sequence length="357" mass="38544">MTDENLDQRIRNADIYRPGIIGDLDGPAQSLLEEIMSEPTLKSVAEAPGRRSRTRRGILGGLVGTGVAASVLAGAVAVSALKNDSVDVQAAPVPGSSATEQAYPAMVLKAAEANPRLLIDEPGWKATTVYGFAKDEGTIAFTKGELQLEMNWYPAKHYAGFRKDRLEVSKPEPVKVAGATGDLITYSGTDFAALLPPRESSYVELRTGGKWTRAEFDRILDRIIRADVRTWLAALPADIVTPEKVQDQAAKVLADIPLPPGFDKSALDGLGTNERYHFGAEVTSLVGCGWITEWNRAKKAGDAAAVKKATDALLSSRNWKILKEMEAEGDWPEVFWETAEGVTKGKNVGYEDAIGCK</sequence>
<keyword evidence="1" id="KW-1133">Transmembrane helix</keyword>
<comment type="caution">
    <text evidence="2">The sequence shown here is derived from an EMBL/GenBank/DDBJ whole genome shotgun (WGS) entry which is preliminary data.</text>
</comment>
<reference evidence="2 3" key="1">
    <citation type="submission" date="2023-05" db="EMBL/GenBank/DDBJ databases">
        <title>Actinoplanes sp. NEAU-A12 genome sequencing.</title>
        <authorList>
            <person name="Wang Z.-S."/>
        </authorList>
    </citation>
    <scope>NUCLEOTIDE SEQUENCE [LARGE SCALE GENOMIC DNA]</scope>
    <source>
        <strain evidence="2 3">NEAU-A12</strain>
    </source>
</reference>
<organism evidence="2 3">
    <name type="scientific">Actinoplanes sandaracinus</name>
    <dbReference type="NCBI Taxonomy" id="3045177"/>
    <lineage>
        <taxon>Bacteria</taxon>
        <taxon>Bacillati</taxon>
        <taxon>Actinomycetota</taxon>
        <taxon>Actinomycetes</taxon>
        <taxon>Micromonosporales</taxon>
        <taxon>Micromonosporaceae</taxon>
        <taxon>Actinoplanes</taxon>
    </lineage>
</organism>
<evidence type="ECO:0000313" key="2">
    <source>
        <dbReference type="EMBL" id="MDI6102551.1"/>
    </source>
</evidence>